<keyword evidence="2" id="KW-0472">Membrane</keyword>
<keyword evidence="2" id="KW-0812">Transmembrane</keyword>
<dbReference type="Proteomes" id="UP001413721">
    <property type="component" value="Unassembled WGS sequence"/>
</dbReference>
<dbReference type="InterPro" id="IPR006076">
    <property type="entry name" value="FAD-dep_OxRdtase"/>
</dbReference>
<dbReference type="RefSeq" id="WP_345938636.1">
    <property type="nucleotide sequence ID" value="NZ_JBBKTW010000013.1"/>
</dbReference>
<feature type="transmembrane region" description="Helical" evidence="2">
    <location>
        <begin position="6"/>
        <end position="30"/>
    </location>
</feature>
<dbReference type="PANTHER" id="PTHR13847:SF287">
    <property type="entry name" value="FAD-DEPENDENT OXIDOREDUCTASE DOMAIN-CONTAINING PROTEIN 1"/>
    <property type="match status" value="1"/>
</dbReference>
<evidence type="ECO:0000256" key="1">
    <source>
        <dbReference type="ARBA" id="ARBA00023002"/>
    </source>
</evidence>
<reference evidence="4 5" key="1">
    <citation type="submission" date="2024-03" db="EMBL/GenBank/DDBJ databases">
        <title>High-quality draft genome sequencing of Tistrella sp. BH-R2-4.</title>
        <authorList>
            <person name="Dong C."/>
        </authorList>
    </citation>
    <scope>NUCLEOTIDE SEQUENCE [LARGE SCALE GENOMIC DNA]</scope>
    <source>
        <strain evidence="4 5">BH-R2-4</strain>
    </source>
</reference>
<evidence type="ECO:0000256" key="2">
    <source>
        <dbReference type="SAM" id="Phobius"/>
    </source>
</evidence>
<comment type="caution">
    <text evidence="4">The sequence shown here is derived from an EMBL/GenBank/DDBJ whole genome shotgun (WGS) entry which is preliminary data.</text>
</comment>
<dbReference type="Pfam" id="PF01266">
    <property type="entry name" value="DAO"/>
    <property type="match status" value="1"/>
</dbReference>
<dbReference type="Gene3D" id="3.30.9.10">
    <property type="entry name" value="D-Amino Acid Oxidase, subunit A, domain 2"/>
    <property type="match status" value="1"/>
</dbReference>
<evidence type="ECO:0000313" key="4">
    <source>
        <dbReference type="EMBL" id="MEN2991763.1"/>
    </source>
</evidence>
<accession>A0ABU9YSF6</accession>
<dbReference type="GO" id="GO:0016491">
    <property type="term" value="F:oxidoreductase activity"/>
    <property type="evidence" value="ECO:0007669"/>
    <property type="project" value="UniProtKB-KW"/>
</dbReference>
<keyword evidence="1 4" id="KW-0560">Oxidoreductase</keyword>
<dbReference type="PANTHER" id="PTHR13847">
    <property type="entry name" value="SARCOSINE DEHYDROGENASE-RELATED"/>
    <property type="match status" value="1"/>
</dbReference>
<sequence>MRTDFVIIGGGIAGAAAAYFLSATGSVALLEQEAHFGTHSSGRSAGQYTVGITADRMRGLAAASRAFLSAPPAGFTDGPLITPRGSLTVGNRDQRPALDRLHGRIVEADGTAEWLDRDGVLALFPALRPDGIDIGVLEADAQDIDVDRLLQAYLRGARRNGATLATTAGVQAIRREAGAWSVETPEQRWQATVLINAAGGWVDMVAAMAGIAPVGIVPYKRTAFTFPLLPDRVGATWPHVCNTDYKWYVKPEHGCFMGSPADAVPVAPGEVYADDIDVATAIHAIEHDTSLRIGRPISSWAGMRSYVRDREPVCGGRADSPDFIWMAGQGGCGVLTSPALGQAAAALASGRPLPDALTDRGVTAAGLSPDRPGIGPA</sequence>
<proteinExistence type="predicted"/>
<keyword evidence="5" id="KW-1185">Reference proteome</keyword>
<evidence type="ECO:0000259" key="3">
    <source>
        <dbReference type="Pfam" id="PF01266"/>
    </source>
</evidence>
<organism evidence="4 5">
    <name type="scientific">Tistrella arctica</name>
    <dbReference type="NCBI Taxonomy" id="3133430"/>
    <lineage>
        <taxon>Bacteria</taxon>
        <taxon>Pseudomonadati</taxon>
        <taxon>Pseudomonadota</taxon>
        <taxon>Alphaproteobacteria</taxon>
        <taxon>Geminicoccales</taxon>
        <taxon>Geminicoccaceae</taxon>
        <taxon>Tistrella</taxon>
    </lineage>
</organism>
<evidence type="ECO:0000313" key="5">
    <source>
        <dbReference type="Proteomes" id="UP001413721"/>
    </source>
</evidence>
<dbReference type="InterPro" id="IPR036188">
    <property type="entry name" value="FAD/NAD-bd_sf"/>
</dbReference>
<gene>
    <name evidence="4" type="ORF">WG926_25860</name>
</gene>
<protein>
    <submittedName>
        <fullName evidence="4">FAD-dependent oxidoreductase</fullName>
        <ecNumber evidence="4">1.-.-.-</ecNumber>
    </submittedName>
</protein>
<dbReference type="SUPFAM" id="SSF51905">
    <property type="entry name" value="FAD/NAD(P)-binding domain"/>
    <property type="match status" value="1"/>
</dbReference>
<name>A0ABU9YSF6_9PROT</name>
<feature type="domain" description="FAD dependent oxidoreductase" evidence="3">
    <location>
        <begin position="4"/>
        <end position="347"/>
    </location>
</feature>
<dbReference type="EC" id="1.-.-.-" evidence="4"/>
<dbReference type="EMBL" id="JBBKTW010000013">
    <property type="protein sequence ID" value="MEN2991763.1"/>
    <property type="molecule type" value="Genomic_DNA"/>
</dbReference>
<dbReference type="Gene3D" id="3.50.50.60">
    <property type="entry name" value="FAD/NAD(P)-binding domain"/>
    <property type="match status" value="1"/>
</dbReference>
<keyword evidence="2" id="KW-1133">Transmembrane helix</keyword>